<dbReference type="InterPro" id="IPR036397">
    <property type="entry name" value="RNaseH_sf"/>
</dbReference>
<dbReference type="Proteomes" id="UP000274033">
    <property type="component" value="Unassembled WGS sequence"/>
</dbReference>
<keyword evidence="2" id="KW-0378">Hydrolase</keyword>
<accession>A0A3N9UIX3</accession>
<dbReference type="EMBL" id="RRCT01000002">
    <property type="protein sequence ID" value="RQW75960.1"/>
    <property type="molecule type" value="Genomic_DNA"/>
</dbReference>
<dbReference type="InterPro" id="IPR012337">
    <property type="entry name" value="RNaseH-like_sf"/>
</dbReference>
<dbReference type="PANTHER" id="PTHR30231">
    <property type="entry name" value="DNA POLYMERASE III SUBUNIT EPSILON"/>
    <property type="match status" value="1"/>
</dbReference>
<dbReference type="RefSeq" id="WP_124763224.1">
    <property type="nucleotide sequence ID" value="NZ_JAFBDY010000002.1"/>
</dbReference>
<dbReference type="SUPFAM" id="SSF53098">
    <property type="entry name" value="Ribonuclease H-like"/>
    <property type="match status" value="1"/>
</dbReference>
<dbReference type="GO" id="GO:0000175">
    <property type="term" value="F:3'-5'-RNA exonuclease activity"/>
    <property type="evidence" value="ECO:0007669"/>
    <property type="project" value="InterPro"/>
</dbReference>
<organism evidence="2 3">
    <name type="scientific">Lysinibacillus composti</name>
    <dbReference type="NCBI Taxonomy" id="720633"/>
    <lineage>
        <taxon>Bacteria</taxon>
        <taxon>Bacillati</taxon>
        <taxon>Bacillota</taxon>
        <taxon>Bacilli</taxon>
        <taxon>Bacillales</taxon>
        <taxon>Bacillaceae</taxon>
        <taxon>Lysinibacillus</taxon>
    </lineage>
</organism>
<dbReference type="AlphaFoldDB" id="A0A3N9UIX3"/>
<dbReference type="GO" id="GO:0045004">
    <property type="term" value="P:DNA replication proofreading"/>
    <property type="evidence" value="ECO:0007669"/>
    <property type="project" value="TreeGrafter"/>
</dbReference>
<dbReference type="GO" id="GO:0003676">
    <property type="term" value="F:nucleic acid binding"/>
    <property type="evidence" value="ECO:0007669"/>
    <property type="project" value="InterPro"/>
</dbReference>
<dbReference type="InterPro" id="IPR013520">
    <property type="entry name" value="Ribonucl_H"/>
</dbReference>
<sequence>MLVRKKTYIFIDVEAALIRGKQQIIEIGAVKLFPNGTIETFSQLVQPYKFKKLSSFIHELTGITTEELQEAASFKEVIAMFKKWCGHDSIFITFGDFDRKVMEDECARYRINSEFLYPMIDFQQKYMIEYQLKNHPSLLGLLTELEITVNTQHRALADAISLLKIFEVLNGEELIEKQKTNKFILLLSEFRQRDNDFELCITYLNGTVEPSNLSIQSTKTMYKCLPFEVREENKVAENGEEQIIQKIVIESDPEVEKFIKEYVSQLNEKVLITRSGMRQLSRIHRLHHCVIPKIEAMTLQKLLNSEEAVSLFTLNGQSVNRYESKIRKLLQEFKHDIVVEFDKRNLFIKEEVGV</sequence>
<keyword evidence="3" id="KW-1185">Reference proteome</keyword>
<evidence type="ECO:0000313" key="2">
    <source>
        <dbReference type="EMBL" id="RQW75960.1"/>
    </source>
</evidence>
<dbReference type="InterPro" id="IPR047201">
    <property type="entry name" value="ERI-1_3'hExo-like"/>
</dbReference>
<keyword evidence="2" id="KW-0269">Exonuclease</keyword>
<dbReference type="Gene3D" id="3.30.420.10">
    <property type="entry name" value="Ribonuclease H-like superfamily/Ribonuclease H"/>
    <property type="match status" value="1"/>
</dbReference>
<dbReference type="OrthoDB" id="159416at2"/>
<evidence type="ECO:0000259" key="1">
    <source>
        <dbReference type="SMART" id="SM00479"/>
    </source>
</evidence>
<protein>
    <submittedName>
        <fullName evidence="2">Exonuclease domain-containing protein</fullName>
    </submittedName>
</protein>
<gene>
    <name evidence="2" type="ORF">EBB45_04920</name>
</gene>
<keyword evidence="2" id="KW-0540">Nuclease</keyword>
<comment type="caution">
    <text evidence="2">The sequence shown here is derived from an EMBL/GenBank/DDBJ whole genome shotgun (WGS) entry which is preliminary data.</text>
</comment>
<dbReference type="SMART" id="SM00479">
    <property type="entry name" value="EXOIII"/>
    <property type="match status" value="1"/>
</dbReference>
<dbReference type="Pfam" id="PF00929">
    <property type="entry name" value="RNase_T"/>
    <property type="match status" value="1"/>
</dbReference>
<dbReference type="PANTHER" id="PTHR30231:SF41">
    <property type="entry name" value="DNA POLYMERASE III SUBUNIT EPSILON"/>
    <property type="match status" value="1"/>
</dbReference>
<feature type="domain" description="Exonuclease" evidence="1">
    <location>
        <begin position="7"/>
        <end position="175"/>
    </location>
</feature>
<proteinExistence type="predicted"/>
<dbReference type="GO" id="GO:0005829">
    <property type="term" value="C:cytosol"/>
    <property type="evidence" value="ECO:0007669"/>
    <property type="project" value="TreeGrafter"/>
</dbReference>
<dbReference type="CDD" id="cd06133">
    <property type="entry name" value="ERI-1_3'hExo_like"/>
    <property type="match status" value="1"/>
</dbReference>
<name>A0A3N9UIX3_9BACI</name>
<reference evidence="2 3" key="1">
    <citation type="journal article" date="2013" name="J. Microbiol.">
        <title>Lysinibacillus chungkukjangi sp. nov., isolated from Chungkukjang, Korean fermented soybean food.</title>
        <authorList>
            <person name="Kim S.J."/>
            <person name="Jang Y.H."/>
            <person name="Hamada M."/>
            <person name="Ahn J.H."/>
            <person name="Weon H.Y."/>
            <person name="Suzuki K."/>
            <person name="Whang K.S."/>
            <person name="Kwon S.W."/>
        </authorList>
    </citation>
    <scope>NUCLEOTIDE SEQUENCE [LARGE SCALE GENOMIC DNA]</scope>
    <source>
        <strain evidence="2 3">MCCC 1A12701</strain>
    </source>
</reference>
<evidence type="ECO:0000313" key="3">
    <source>
        <dbReference type="Proteomes" id="UP000274033"/>
    </source>
</evidence>